<evidence type="ECO:0000313" key="3">
    <source>
        <dbReference type="EMBL" id="CEG20971.1"/>
    </source>
</evidence>
<dbReference type="PANTHER" id="PTHR12169">
    <property type="entry name" value="ATPASE N2B"/>
    <property type="match status" value="1"/>
</dbReference>
<dbReference type="Gene3D" id="3.40.50.300">
    <property type="entry name" value="P-loop containing nucleotide triphosphate hydrolases"/>
    <property type="match status" value="1"/>
</dbReference>
<dbReference type="SUPFAM" id="SSF52540">
    <property type="entry name" value="P-loop containing nucleoside triphosphate hydrolases"/>
    <property type="match status" value="1"/>
</dbReference>
<dbReference type="InterPro" id="IPR027417">
    <property type="entry name" value="P-loop_NTPase"/>
</dbReference>
<evidence type="ECO:0000256" key="1">
    <source>
        <dbReference type="ARBA" id="ARBA00022741"/>
    </source>
</evidence>
<dbReference type="PANTHER" id="PTHR12169:SF6">
    <property type="entry name" value="AFG1-LIKE ATPASE"/>
    <property type="match status" value="1"/>
</dbReference>
<gene>
    <name evidence="3" type="ORF">ANAPHAGO_01086</name>
</gene>
<proteinExistence type="predicted"/>
<protein>
    <submittedName>
        <fullName evidence="3">ATPase, AFG1 family</fullName>
    </submittedName>
</protein>
<dbReference type="RefSeq" id="WP_060757944.1">
    <property type="nucleotide sequence ID" value="NZ_CCXQ01000139.1"/>
</dbReference>
<sequence>MNGSKSNDIYAIYEDMVARKEIVFDSCQVALLRELVKYTNGSHKWWKFWQKRAALPKKKGVYLYGDVGRGKSLLASVFYDHCGIERKKKLHFNTLMKQLHDLLHKARLDSLQNTDHLVSSMDELIGDVSLLYLDEMQVRDICEAVMLHRVFKVLFSRKLIILMTSNYHPRKLYEDGVQKELFIPAIDLIEENMEVIALSGEKDYRVEKCSASRCKFYVGAGADQQLRDHFLNFINCQKTEKAVFVLGNNRSIYLGEASKDVIWFSFDELCGSKNPLWASDYKKIAQSYSYIFIEGIPVFDYYSQNEMHRFIVLIDELYEHKSRLFCSLACQVSELYAGVPAVDIKRAMSRLSEMGSAAW</sequence>
<dbReference type="Proteomes" id="UP000055047">
    <property type="component" value="Unassembled WGS sequence"/>
</dbReference>
<evidence type="ECO:0000256" key="2">
    <source>
        <dbReference type="ARBA" id="ARBA00022840"/>
    </source>
</evidence>
<reference evidence="3 4" key="1">
    <citation type="submission" date="2014-09" db="EMBL/GenBank/DDBJ databases">
        <authorList>
            <person name="Loux Valentin"/>
            <person name="Dugat Thibaut"/>
        </authorList>
    </citation>
    <scope>NUCLEOTIDE SEQUENCE [LARGE SCALE GENOMIC DNA]</scope>
    <source>
        <strain evidence="3 4">BOV-10_179</strain>
    </source>
</reference>
<dbReference type="EMBL" id="CCXQ01000139">
    <property type="protein sequence ID" value="CEG20971.1"/>
    <property type="molecule type" value="Genomic_DNA"/>
</dbReference>
<keyword evidence="1" id="KW-0547">Nucleotide-binding</keyword>
<evidence type="ECO:0000313" key="4">
    <source>
        <dbReference type="Proteomes" id="UP000055047"/>
    </source>
</evidence>
<name>A0A098EI44_ANAPH</name>
<accession>A0A098EI44</accession>
<dbReference type="GO" id="GO:0005524">
    <property type="term" value="F:ATP binding"/>
    <property type="evidence" value="ECO:0007669"/>
    <property type="project" value="UniProtKB-KW"/>
</dbReference>
<dbReference type="Pfam" id="PF03969">
    <property type="entry name" value="AFG1_ATPase"/>
    <property type="match status" value="1"/>
</dbReference>
<dbReference type="AlphaFoldDB" id="A0A098EI44"/>
<dbReference type="GO" id="GO:0005737">
    <property type="term" value="C:cytoplasm"/>
    <property type="evidence" value="ECO:0007669"/>
    <property type="project" value="TreeGrafter"/>
</dbReference>
<dbReference type="NCBIfam" id="NF040713">
    <property type="entry name" value="ZapE"/>
    <property type="match status" value="1"/>
</dbReference>
<keyword evidence="2" id="KW-0067">ATP-binding</keyword>
<dbReference type="GO" id="GO:0016887">
    <property type="term" value="F:ATP hydrolysis activity"/>
    <property type="evidence" value="ECO:0007669"/>
    <property type="project" value="InterPro"/>
</dbReference>
<dbReference type="InterPro" id="IPR005654">
    <property type="entry name" value="ATPase_AFG1-like"/>
</dbReference>
<organism evidence="3 4">
    <name type="scientific">Anaplasma phagocytophilum</name>
    <name type="common">Ehrlichia phagocytophila</name>
    <dbReference type="NCBI Taxonomy" id="948"/>
    <lineage>
        <taxon>Bacteria</taxon>
        <taxon>Pseudomonadati</taxon>
        <taxon>Pseudomonadota</taxon>
        <taxon>Alphaproteobacteria</taxon>
        <taxon>Rickettsiales</taxon>
        <taxon>Anaplasmataceae</taxon>
        <taxon>Anaplasma</taxon>
        <taxon>phagocytophilum group</taxon>
    </lineage>
</organism>